<dbReference type="RefSeq" id="WP_264791513.1">
    <property type="nucleotide sequence ID" value="NZ_AP026867.1"/>
</dbReference>
<evidence type="ECO:0000259" key="1">
    <source>
        <dbReference type="Pfam" id="PF12697"/>
    </source>
</evidence>
<organism evidence="2 3">
    <name type="scientific">Aureispira anguillae</name>
    <dbReference type="NCBI Taxonomy" id="2864201"/>
    <lineage>
        <taxon>Bacteria</taxon>
        <taxon>Pseudomonadati</taxon>
        <taxon>Bacteroidota</taxon>
        <taxon>Saprospiria</taxon>
        <taxon>Saprospirales</taxon>
        <taxon>Saprospiraceae</taxon>
        <taxon>Aureispira</taxon>
    </lineage>
</organism>
<evidence type="ECO:0000313" key="3">
    <source>
        <dbReference type="Proteomes" id="UP001060919"/>
    </source>
</evidence>
<accession>A0A916DQM8</accession>
<keyword evidence="3" id="KW-1185">Reference proteome</keyword>
<keyword evidence="2" id="KW-0378">Hydrolase</keyword>
<dbReference type="InterPro" id="IPR029058">
    <property type="entry name" value="AB_hydrolase_fold"/>
</dbReference>
<dbReference type="EMBL" id="AP026867">
    <property type="protein sequence ID" value="BDS10180.1"/>
    <property type="molecule type" value="Genomic_DNA"/>
</dbReference>
<dbReference type="AlphaFoldDB" id="A0A916DQM8"/>
<sequence length="219" mass="24824">MNNNKIVYFISGLGADERVFAQLDLPRVQMVYINWVKPELEDSLSSYAAKLLEQVDLNQEVVLVGLSFGGMLAVELSQLIPNCKTILLSSAATAKAIPRIYKTIGKCKIPQLLPFFIFRQANFFSYYFFGVKAKPHQLLLKEVLFNTDEHFFRWAIDAILGWKSEVVLPNLIQIHGTKDRILPLIEDSEMVIIPNGGHFMVLEQADLVSKALQKVLLEK</sequence>
<evidence type="ECO:0000313" key="2">
    <source>
        <dbReference type="EMBL" id="BDS10180.1"/>
    </source>
</evidence>
<dbReference type="KEGG" id="aup:AsAng_0008880"/>
<reference evidence="2" key="1">
    <citation type="submission" date="2022-09" db="EMBL/GenBank/DDBJ databases">
        <title>Aureispira anguillicida sp. nov., isolated from Leptocephalus of Japanese eel Anguilla japonica.</title>
        <authorList>
            <person name="Yuasa K."/>
            <person name="Mekata T."/>
            <person name="Ikunari K."/>
        </authorList>
    </citation>
    <scope>NUCLEOTIDE SEQUENCE</scope>
    <source>
        <strain evidence="2">EL160426</strain>
    </source>
</reference>
<proteinExistence type="predicted"/>
<dbReference type="SUPFAM" id="SSF53474">
    <property type="entry name" value="alpha/beta-Hydrolases"/>
    <property type="match status" value="1"/>
</dbReference>
<dbReference type="Gene3D" id="3.40.50.1820">
    <property type="entry name" value="alpha/beta hydrolase"/>
    <property type="match status" value="1"/>
</dbReference>
<dbReference type="GO" id="GO:0016787">
    <property type="term" value="F:hydrolase activity"/>
    <property type="evidence" value="ECO:0007669"/>
    <property type="project" value="UniProtKB-KW"/>
</dbReference>
<dbReference type="InterPro" id="IPR000073">
    <property type="entry name" value="AB_hydrolase_1"/>
</dbReference>
<feature type="domain" description="AB hydrolase-1" evidence="1">
    <location>
        <begin position="45"/>
        <end position="209"/>
    </location>
</feature>
<gene>
    <name evidence="2" type="ORF">AsAng_0008880</name>
</gene>
<dbReference type="Pfam" id="PF12697">
    <property type="entry name" value="Abhydrolase_6"/>
    <property type="match status" value="1"/>
</dbReference>
<dbReference type="Proteomes" id="UP001060919">
    <property type="component" value="Chromosome"/>
</dbReference>
<protein>
    <submittedName>
        <fullName evidence="2">Alpha/beta hydrolase</fullName>
    </submittedName>
</protein>
<name>A0A916DQM8_9BACT</name>